<evidence type="ECO:0008006" key="3">
    <source>
        <dbReference type="Google" id="ProtNLM"/>
    </source>
</evidence>
<keyword evidence="2" id="KW-1185">Reference proteome</keyword>
<accession>A0ABR7WQA5</accession>
<reference evidence="1 2" key="1">
    <citation type="submission" date="2020-09" db="EMBL/GenBank/DDBJ databases">
        <title>Novel species of Mucilaginibacter isolated from a glacier on the Tibetan Plateau.</title>
        <authorList>
            <person name="Liu Q."/>
            <person name="Xin Y.-H."/>
        </authorList>
    </citation>
    <scope>NUCLEOTIDE SEQUENCE [LARGE SCALE GENOMIC DNA]</scope>
    <source>
        <strain evidence="1 2">ZT4R22</strain>
    </source>
</reference>
<evidence type="ECO:0000313" key="2">
    <source>
        <dbReference type="Proteomes" id="UP000606600"/>
    </source>
</evidence>
<name>A0ABR7WQA5_9SPHI</name>
<dbReference type="RefSeq" id="WP_191189051.1">
    <property type="nucleotide sequence ID" value="NZ_JACWMY010000005.1"/>
</dbReference>
<sequence length="63" mass="7154">MPAPETKEFAIKALSKKELRDWYGVSCKTFKSWLKRIPDLGMYEGKAYTPAQVAKIVTHLGQP</sequence>
<protein>
    <recommendedName>
        <fullName evidence="3">DUF4248 domain-containing protein</fullName>
    </recommendedName>
</protein>
<evidence type="ECO:0000313" key="1">
    <source>
        <dbReference type="EMBL" id="MBD1364386.1"/>
    </source>
</evidence>
<organism evidence="1 2">
    <name type="scientific">Mucilaginibacter pankratovii</name>
    <dbReference type="NCBI Taxonomy" id="2772110"/>
    <lineage>
        <taxon>Bacteria</taxon>
        <taxon>Pseudomonadati</taxon>
        <taxon>Bacteroidota</taxon>
        <taxon>Sphingobacteriia</taxon>
        <taxon>Sphingobacteriales</taxon>
        <taxon>Sphingobacteriaceae</taxon>
        <taxon>Mucilaginibacter</taxon>
    </lineage>
</organism>
<comment type="caution">
    <text evidence="1">The sequence shown here is derived from an EMBL/GenBank/DDBJ whole genome shotgun (WGS) entry which is preliminary data.</text>
</comment>
<proteinExistence type="predicted"/>
<dbReference type="Proteomes" id="UP000606600">
    <property type="component" value="Unassembled WGS sequence"/>
</dbReference>
<dbReference type="EMBL" id="JACWMY010000005">
    <property type="protein sequence ID" value="MBD1364386.1"/>
    <property type="molecule type" value="Genomic_DNA"/>
</dbReference>
<gene>
    <name evidence="1" type="ORF">IDJ77_11255</name>
</gene>